<evidence type="ECO:0000256" key="2">
    <source>
        <dbReference type="ARBA" id="ARBA00022692"/>
    </source>
</evidence>
<comment type="subcellular location">
    <subcellularLocation>
        <location evidence="5">Cell membrane</location>
        <topology evidence="5">Multi-pass membrane protein</topology>
    </subcellularLocation>
    <subcellularLocation>
        <location evidence="1">Membrane</location>
        <topology evidence="1">Multi-pass membrane protein</topology>
    </subcellularLocation>
</comment>
<dbReference type="Proteomes" id="UP000009220">
    <property type="component" value="Chromosome"/>
</dbReference>
<feature type="transmembrane region" description="Helical" evidence="5">
    <location>
        <begin position="247"/>
        <end position="263"/>
    </location>
</feature>
<evidence type="ECO:0000256" key="3">
    <source>
        <dbReference type="ARBA" id="ARBA00022989"/>
    </source>
</evidence>
<dbReference type="AlphaFoldDB" id="G0JLS9"/>
<reference evidence="6 7" key="1">
    <citation type="journal article" date="2011" name="J. Bacteriol.">
        <title>Draft genome of the psychrotolerant acidophile Acidithiobacillus ferrivorans SS3.</title>
        <authorList>
            <person name="Liljeqvist M."/>
            <person name="Valdes J."/>
            <person name="Holmes D.S."/>
            <person name="Dopson M."/>
        </authorList>
    </citation>
    <scope>NUCLEOTIDE SEQUENCE [LARGE SCALE GENOMIC DNA]</scope>
    <source>
        <strain evidence="6 7">SS3</strain>
    </source>
</reference>
<keyword evidence="4 5" id="KW-0472">Membrane</keyword>
<evidence type="ECO:0000256" key="5">
    <source>
        <dbReference type="RuleBase" id="RU363041"/>
    </source>
</evidence>
<accession>G0JLS9</accession>
<dbReference type="HOGENOM" id="CLU_045498_6_0_6"/>
<dbReference type="GO" id="GO:0005886">
    <property type="term" value="C:plasma membrane"/>
    <property type="evidence" value="ECO:0007669"/>
    <property type="project" value="UniProtKB-SubCell"/>
</dbReference>
<evidence type="ECO:0000313" key="7">
    <source>
        <dbReference type="Proteomes" id="UP000009220"/>
    </source>
</evidence>
<feature type="transmembrane region" description="Helical" evidence="5">
    <location>
        <begin position="90"/>
        <end position="123"/>
    </location>
</feature>
<evidence type="ECO:0000256" key="4">
    <source>
        <dbReference type="ARBA" id="ARBA00023136"/>
    </source>
</evidence>
<keyword evidence="5" id="KW-1003">Cell membrane</keyword>
<name>G0JLS9_9PROT</name>
<dbReference type="InterPro" id="IPR002781">
    <property type="entry name" value="TM_pro_TauE-like"/>
</dbReference>
<dbReference type="STRING" id="743299.Acife_3179"/>
<dbReference type="PANTHER" id="PTHR43483">
    <property type="entry name" value="MEMBRANE TRANSPORTER PROTEIN HI_0806-RELATED"/>
    <property type="match status" value="1"/>
</dbReference>
<dbReference type="KEGG" id="afi:Acife_3179"/>
<keyword evidence="3 5" id="KW-1133">Transmembrane helix</keyword>
<gene>
    <name evidence="6" type="ORF">Acife_3179</name>
</gene>
<dbReference type="eggNOG" id="COG0730">
    <property type="taxonomic scope" value="Bacteria"/>
</dbReference>
<evidence type="ECO:0000256" key="1">
    <source>
        <dbReference type="ARBA" id="ARBA00004141"/>
    </source>
</evidence>
<feature type="transmembrane region" description="Helical" evidence="5">
    <location>
        <begin position="46"/>
        <end position="69"/>
    </location>
</feature>
<dbReference type="PANTHER" id="PTHR43483:SF3">
    <property type="entry name" value="MEMBRANE TRANSPORTER PROTEIN HI_0806-RELATED"/>
    <property type="match status" value="1"/>
</dbReference>
<sequence length="264" mass="27758">MSIIFIYLLAGAFAGVLSGMLGVGGGIILVPILIIIFSSSSMPAGLVAHMAIGTSLSTIIFTSMSAIYAQHRRRAIDWVLTRKLAPAIILGSLISGYLAGLIPGLVLKVMFGLFLSVAALQLFFEWRPAPYRTLPGQVTLVSIGTGIGALSALLGIGGGTILVPFFHWCNVDLRKAIATSTTLGFGLAVFGTIGFIMSGLERSGLPSGSYGYVSVPALIGISSTAMLFAPYGVYLSHRVPLRRLKRIFSLLLLCLAVNIVVGLI</sequence>
<protein>
    <recommendedName>
        <fullName evidence="5">Probable membrane transporter protein</fullName>
    </recommendedName>
</protein>
<keyword evidence="2 5" id="KW-0812">Transmembrane</keyword>
<feature type="transmembrane region" description="Helical" evidence="5">
    <location>
        <begin position="7"/>
        <end position="40"/>
    </location>
</feature>
<dbReference type="EMBL" id="CP002985">
    <property type="protein sequence ID" value="AEM49241.1"/>
    <property type="molecule type" value="Genomic_DNA"/>
</dbReference>
<feature type="transmembrane region" description="Helical" evidence="5">
    <location>
        <begin position="143"/>
        <end position="165"/>
    </location>
</feature>
<feature type="transmembrane region" description="Helical" evidence="5">
    <location>
        <begin position="177"/>
        <end position="198"/>
    </location>
</feature>
<dbReference type="RefSeq" id="WP_014030470.1">
    <property type="nucleotide sequence ID" value="NC_015942.1"/>
</dbReference>
<comment type="similarity">
    <text evidence="5">Belongs to the 4-toluene sulfonate uptake permease (TSUP) (TC 2.A.102) family.</text>
</comment>
<organism evidence="6 7">
    <name type="scientific">Acidithiobacillus ferrivorans SS3</name>
    <dbReference type="NCBI Taxonomy" id="743299"/>
    <lineage>
        <taxon>Bacteria</taxon>
        <taxon>Pseudomonadati</taxon>
        <taxon>Pseudomonadota</taxon>
        <taxon>Acidithiobacillia</taxon>
        <taxon>Acidithiobacillales</taxon>
        <taxon>Acidithiobacillaceae</taxon>
        <taxon>Acidithiobacillus</taxon>
    </lineage>
</organism>
<feature type="transmembrane region" description="Helical" evidence="5">
    <location>
        <begin position="210"/>
        <end position="235"/>
    </location>
</feature>
<dbReference type="Pfam" id="PF01925">
    <property type="entry name" value="TauE"/>
    <property type="match status" value="1"/>
</dbReference>
<proteinExistence type="inferred from homology"/>
<evidence type="ECO:0000313" key="6">
    <source>
        <dbReference type="EMBL" id="AEM49241.1"/>
    </source>
</evidence>